<dbReference type="NCBIfam" id="NF033484">
    <property type="entry name" value="Stp1_PP2C_phos"/>
    <property type="match status" value="1"/>
</dbReference>
<gene>
    <name evidence="2" type="ORF">IAA54_07640</name>
</gene>
<dbReference type="EMBL" id="DVHF01000086">
    <property type="protein sequence ID" value="HIR57528.1"/>
    <property type="molecule type" value="Genomic_DNA"/>
</dbReference>
<evidence type="ECO:0000313" key="3">
    <source>
        <dbReference type="Proteomes" id="UP000886785"/>
    </source>
</evidence>
<dbReference type="SMART" id="SM00331">
    <property type="entry name" value="PP2C_SIG"/>
    <property type="match status" value="1"/>
</dbReference>
<dbReference type="Gene3D" id="3.60.40.10">
    <property type="entry name" value="PPM-type phosphatase domain"/>
    <property type="match status" value="1"/>
</dbReference>
<comment type="caution">
    <text evidence="2">The sequence shown here is derived from an EMBL/GenBank/DDBJ whole genome shotgun (WGS) entry which is preliminary data.</text>
</comment>
<dbReference type="PANTHER" id="PTHR13832:SF827">
    <property type="entry name" value="PROTEIN PHOSPHATASE 1L"/>
    <property type="match status" value="1"/>
</dbReference>
<dbReference type="InterPro" id="IPR001932">
    <property type="entry name" value="PPM-type_phosphatase-like_dom"/>
</dbReference>
<dbReference type="Pfam" id="PF13672">
    <property type="entry name" value="PP2C_2"/>
    <property type="match status" value="1"/>
</dbReference>
<dbReference type="CDD" id="cd00143">
    <property type="entry name" value="PP2Cc"/>
    <property type="match status" value="1"/>
</dbReference>
<evidence type="ECO:0000259" key="1">
    <source>
        <dbReference type="PROSITE" id="PS51746"/>
    </source>
</evidence>
<dbReference type="InterPro" id="IPR015655">
    <property type="entry name" value="PP2C"/>
</dbReference>
<sequence>MKVYSKTDIGLVRHSNQDACDGGILPDGSAWAVVCDGMGGANGGNIASAVAVENIRDGFLAGWKNGGSGPAVRDALISAIQQANAAVYETAQRDRTLYGMGTTVVAAVVAGGVAHVAHAGDSRAYMISQEGIRQITVDHSMVQELVNAGDLTEQEAMRHPRRNIITRALGVQPGLEIDYAEHEFPAGALLLLCSDGLTNYADTQEIYRLSRTVPAESLAAELVRLAREGGGGDNITAAVVENQPAGL</sequence>
<reference evidence="2" key="2">
    <citation type="journal article" date="2021" name="PeerJ">
        <title>Extensive microbial diversity within the chicken gut microbiome revealed by metagenomics and culture.</title>
        <authorList>
            <person name="Gilroy R."/>
            <person name="Ravi A."/>
            <person name="Getino M."/>
            <person name="Pursley I."/>
            <person name="Horton D.L."/>
            <person name="Alikhan N.F."/>
            <person name="Baker D."/>
            <person name="Gharbi K."/>
            <person name="Hall N."/>
            <person name="Watson M."/>
            <person name="Adriaenssens E.M."/>
            <person name="Foster-Nyarko E."/>
            <person name="Jarju S."/>
            <person name="Secka A."/>
            <person name="Antonio M."/>
            <person name="Oren A."/>
            <person name="Chaudhuri R.R."/>
            <person name="La Ragione R."/>
            <person name="Hildebrand F."/>
            <person name="Pallen M.J."/>
        </authorList>
    </citation>
    <scope>NUCLEOTIDE SEQUENCE</scope>
    <source>
        <strain evidence="2">ChiSjej1B19-7085</strain>
    </source>
</reference>
<reference evidence="2" key="1">
    <citation type="submission" date="2020-10" db="EMBL/GenBank/DDBJ databases">
        <authorList>
            <person name="Gilroy R."/>
        </authorList>
    </citation>
    <scope>NUCLEOTIDE SEQUENCE</scope>
    <source>
        <strain evidence="2">ChiSjej1B19-7085</strain>
    </source>
</reference>
<proteinExistence type="predicted"/>
<protein>
    <submittedName>
        <fullName evidence="2">Stp1/IreP family PP2C-type Ser/Thr phosphatase</fullName>
    </submittedName>
</protein>
<dbReference type="SUPFAM" id="SSF81606">
    <property type="entry name" value="PP2C-like"/>
    <property type="match status" value="1"/>
</dbReference>
<feature type="domain" description="PPM-type phosphatase" evidence="1">
    <location>
        <begin position="2"/>
        <end position="242"/>
    </location>
</feature>
<dbReference type="Proteomes" id="UP000886785">
    <property type="component" value="Unassembled WGS sequence"/>
</dbReference>
<dbReference type="AlphaFoldDB" id="A0A9D1DR63"/>
<dbReference type="PANTHER" id="PTHR13832">
    <property type="entry name" value="PROTEIN PHOSPHATASE 2C"/>
    <property type="match status" value="1"/>
</dbReference>
<dbReference type="GO" id="GO:0004722">
    <property type="term" value="F:protein serine/threonine phosphatase activity"/>
    <property type="evidence" value="ECO:0007669"/>
    <property type="project" value="InterPro"/>
</dbReference>
<dbReference type="InterPro" id="IPR036457">
    <property type="entry name" value="PPM-type-like_dom_sf"/>
</dbReference>
<organism evidence="2 3">
    <name type="scientific">Candidatus Gallacutalibacter pullicola</name>
    <dbReference type="NCBI Taxonomy" id="2840830"/>
    <lineage>
        <taxon>Bacteria</taxon>
        <taxon>Bacillati</taxon>
        <taxon>Bacillota</taxon>
        <taxon>Clostridia</taxon>
        <taxon>Eubacteriales</taxon>
        <taxon>Candidatus Gallacutalibacter</taxon>
    </lineage>
</organism>
<accession>A0A9D1DR63</accession>
<dbReference type="SMART" id="SM00332">
    <property type="entry name" value="PP2Cc"/>
    <property type="match status" value="1"/>
</dbReference>
<evidence type="ECO:0000313" key="2">
    <source>
        <dbReference type="EMBL" id="HIR57528.1"/>
    </source>
</evidence>
<name>A0A9D1DR63_9FIRM</name>
<dbReference type="PROSITE" id="PS51746">
    <property type="entry name" value="PPM_2"/>
    <property type="match status" value="1"/>
</dbReference>